<keyword evidence="5" id="KW-0677">Repeat</keyword>
<evidence type="ECO:0000256" key="2">
    <source>
        <dbReference type="ARBA" id="ARBA00001946"/>
    </source>
</evidence>
<dbReference type="GO" id="GO:0046872">
    <property type="term" value="F:metal ion binding"/>
    <property type="evidence" value="ECO:0007669"/>
    <property type="project" value="UniProtKB-KW"/>
</dbReference>
<dbReference type="FunFam" id="3.40.50.300:FF:001669">
    <property type="entry name" value="Dicer-like protein 1"/>
    <property type="match status" value="1"/>
</dbReference>
<evidence type="ECO:0000256" key="13">
    <source>
        <dbReference type="ARBA" id="ARBA00023211"/>
    </source>
</evidence>
<evidence type="ECO:0000256" key="1">
    <source>
        <dbReference type="ARBA" id="ARBA00001936"/>
    </source>
</evidence>
<dbReference type="InterPro" id="IPR038248">
    <property type="entry name" value="Dicer_dimer_sf"/>
</dbReference>
<proteinExistence type="inferred from homology"/>
<dbReference type="Gene3D" id="3.30.160.380">
    <property type="entry name" value="Dicer dimerisation domain"/>
    <property type="match status" value="1"/>
</dbReference>
<sequence length="1369" mass="154711">MDETSAEPAIEPPERVGSDLVVDRPRGYQLEMLEASLQQNIIVAMDTGSGKTLIAILRIIAELERCPTHKIVWFLAPTVALCLQQHEVIASYIPSIKTRTLTGLDNIDRWTQQAVWDEALKDIRVVVSTHAVLADALSHGFVQLSQLALIVFDEAHHCRRGHAANKIMQIHYHPTRTKFGPECVPSILGLTASPIVRSNDQELRLIESNLDAVCKTPRQNRTELLSHVHCPELVRISYCPYMSDLQGGSHLLVPLTRCIQEYRIEEDPYIDMLRQKPNKEYQSDQILRTGRTYCREQLKKFLERSLDMYEELGGWATDYFIEASIDALRRSIENDTSMTSLDREERIYLFELLHGLIAPKCMPDSIHISPKLEKLFDFLKRMDHPKFSGLVFAKRRATVSVLSRLLSIHPETKDRLRVSAYVGWSSNGSRKEMLGDLLSCDMQRDTLSEFRSGRLNLIVATDVLEEGLDVSSCSLVICYDKPANLKSFVQRRGRARHQQSTYAIMVSTADGTLDIEKWQSLEKAMIAAYQDDQRRRDEAQALEKLDEKVSEWLTVNSTNARLTADEAIQHLLHFCSVLPASTHVDRTPVFSFEENCAGMVRGTVILPNSVHPAVRRTQGEKWWRTERAARKEAAFQAYKSLWEYGLVNDNLLPLTRKPELRFTEDKQLPALVDCSEQYDPYVNLSQAWERPKLHQTTIAIAKDGMVEEDFLVSIVLPEVMEMPDPIPLYWEDKGAMIATMAPTRYLGDLPNETLQTMRDITALYLQAPSSRVHGPARDFIALFVPAEVPHLNLGEWFATYKGTDPALDIHSQDTAKPPLGIIRDTARFNEPRLFKRWIVENREAGKLHVEIECQSLPKRRNLLQPRTSTTSSEDGEPGPPKIHVIPAAGCTVDRLPAKKGVFGLVISAILYRLEAILVAARLNDTILKGVGIQNLCHVLTAITAPIAQASTHYQLYEFFGDAVLKFTVSCQLFFRQPTWHEGYLSESRDKLIQNKRLARAALDTGLDQFVLINRFTPRRWDAPLISTKRNVPVGKRKLSIKVLADVVEALIGAAYKDGGMRKAQACLHRFLPEIDIFTEDIGSYLNPHEPPSSKLVDPQRLEHVIGYTFNNSSYLTEALTHPSCENDMTIQSYQRIEYLGDAVLDMAVVSVLAAHPTELSQGQMTLIKHAVVNANLLAFLCMELSAGPDAPDDIHLWSFLRFNGPVIKTARDGCLERHRELREEIRFLLEHSNQYPWEYLSRLRADKFLSDIVESTLGAIFIDSRGNMDACSAFVERIGLLPYVRRILADNLDVQHPRNKAQNLVKSAGSLVFKSRRVEQKGGMTTYRCAALLNKEELALVEGCGSAEEADVRVAHLVIEKLMVKNGDG</sequence>
<evidence type="ECO:0000256" key="4">
    <source>
        <dbReference type="ARBA" id="ARBA00022723"/>
    </source>
</evidence>
<dbReference type="InterPro" id="IPR001650">
    <property type="entry name" value="Helicase_C-like"/>
</dbReference>
<dbReference type="EMBL" id="JAPQKO010000008">
    <property type="protein sequence ID" value="KAJ5151592.1"/>
    <property type="molecule type" value="Genomic_DNA"/>
</dbReference>
<dbReference type="Pfam" id="PF00270">
    <property type="entry name" value="DEAD"/>
    <property type="match status" value="1"/>
</dbReference>
<evidence type="ECO:0000256" key="8">
    <source>
        <dbReference type="ARBA" id="ARBA00022806"/>
    </source>
</evidence>
<dbReference type="GO" id="GO:0005737">
    <property type="term" value="C:cytoplasm"/>
    <property type="evidence" value="ECO:0007669"/>
    <property type="project" value="TreeGrafter"/>
</dbReference>
<comment type="similarity">
    <text evidence="15">Belongs to the helicase family. Dicer subfamily.</text>
</comment>
<comment type="cofactor">
    <cofactor evidence="2">
        <name>Mg(2+)</name>
        <dbReference type="ChEBI" id="CHEBI:18420"/>
    </cofactor>
</comment>
<dbReference type="Gene3D" id="3.40.50.300">
    <property type="entry name" value="P-loop containing nucleotide triphosphate hydrolases"/>
    <property type="match status" value="2"/>
</dbReference>
<dbReference type="CDD" id="cd18802">
    <property type="entry name" value="SF2_C_dicer"/>
    <property type="match status" value="1"/>
</dbReference>
<dbReference type="Gene3D" id="1.10.1520.10">
    <property type="entry name" value="Ribonuclease III domain"/>
    <property type="match status" value="2"/>
</dbReference>
<evidence type="ECO:0000256" key="12">
    <source>
        <dbReference type="ARBA" id="ARBA00023118"/>
    </source>
</evidence>
<keyword evidence="6" id="KW-0547">Nucleotide-binding</keyword>
<dbReference type="SUPFAM" id="SSF69065">
    <property type="entry name" value="RNase III domain-like"/>
    <property type="match status" value="2"/>
</dbReference>
<comment type="cofactor">
    <cofactor evidence="1">
        <name>Mn(2+)</name>
        <dbReference type="ChEBI" id="CHEBI:29035"/>
    </cofactor>
</comment>
<organism evidence="20 21">
    <name type="scientific">Penicillium capsulatum</name>
    <dbReference type="NCBI Taxonomy" id="69766"/>
    <lineage>
        <taxon>Eukaryota</taxon>
        <taxon>Fungi</taxon>
        <taxon>Dikarya</taxon>
        <taxon>Ascomycota</taxon>
        <taxon>Pezizomycotina</taxon>
        <taxon>Eurotiomycetes</taxon>
        <taxon>Eurotiomycetidae</taxon>
        <taxon>Eurotiales</taxon>
        <taxon>Aspergillaceae</taxon>
        <taxon>Penicillium</taxon>
    </lineage>
</organism>
<dbReference type="CDD" id="cd00593">
    <property type="entry name" value="RIBOc"/>
    <property type="match status" value="2"/>
</dbReference>
<dbReference type="PANTHER" id="PTHR14950">
    <property type="entry name" value="DICER-RELATED"/>
    <property type="match status" value="1"/>
</dbReference>
<dbReference type="PROSITE" id="PS51192">
    <property type="entry name" value="HELICASE_ATP_BIND_1"/>
    <property type="match status" value="1"/>
</dbReference>
<evidence type="ECO:0000256" key="9">
    <source>
        <dbReference type="ARBA" id="ARBA00022840"/>
    </source>
</evidence>
<dbReference type="GO" id="GO:0003723">
    <property type="term" value="F:RNA binding"/>
    <property type="evidence" value="ECO:0007669"/>
    <property type="project" value="UniProtKB-UniRule"/>
</dbReference>
<dbReference type="SMART" id="SM00535">
    <property type="entry name" value="RIBOc"/>
    <property type="match status" value="2"/>
</dbReference>
<dbReference type="FunFam" id="3.40.50.300:FF:002480">
    <property type="entry name" value="Dicer-like protein 2"/>
    <property type="match status" value="1"/>
</dbReference>
<dbReference type="FunFam" id="1.10.1520.10:FF:000032">
    <property type="entry name" value="Dicer-like protein 2"/>
    <property type="match status" value="1"/>
</dbReference>
<evidence type="ECO:0000256" key="3">
    <source>
        <dbReference type="ARBA" id="ARBA00022721"/>
    </source>
</evidence>
<keyword evidence="10" id="KW-0460">Magnesium</keyword>
<evidence type="ECO:0000259" key="18">
    <source>
        <dbReference type="PROSITE" id="PS51194"/>
    </source>
</evidence>
<feature type="domain" description="Dicer dsRNA-binding fold" evidence="19">
    <location>
        <begin position="567"/>
        <end position="661"/>
    </location>
</feature>
<dbReference type="SMART" id="SM00487">
    <property type="entry name" value="DEXDc"/>
    <property type="match status" value="1"/>
</dbReference>
<reference evidence="20" key="1">
    <citation type="submission" date="2022-11" db="EMBL/GenBank/DDBJ databases">
        <authorList>
            <person name="Petersen C."/>
        </authorList>
    </citation>
    <scope>NUCLEOTIDE SEQUENCE</scope>
    <source>
        <strain evidence="20">IBT 21917</strain>
    </source>
</reference>
<dbReference type="PANTHER" id="PTHR14950:SF37">
    <property type="entry name" value="ENDORIBONUCLEASE DICER"/>
    <property type="match status" value="1"/>
</dbReference>
<dbReference type="GO" id="GO:0030422">
    <property type="term" value="P:siRNA processing"/>
    <property type="evidence" value="ECO:0007669"/>
    <property type="project" value="TreeGrafter"/>
</dbReference>
<feature type="domain" description="Helicase ATP-binding" evidence="17">
    <location>
        <begin position="32"/>
        <end position="212"/>
    </location>
</feature>
<dbReference type="InterPro" id="IPR005034">
    <property type="entry name" value="Dicer_dimerisation"/>
</dbReference>
<feature type="domain" description="RNase III" evidence="16">
    <location>
        <begin position="1098"/>
        <end position="1265"/>
    </location>
</feature>
<dbReference type="PROSITE" id="PS51327">
    <property type="entry name" value="DICER_DSRBF"/>
    <property type="match status" value="1"/>
</dbReference>
<evidence type="ECO:0008006" key="22">
    <source>
        <dbReference type="Google" id="ProtNLM"/>
    </source>
</evidence>
<evidence type="ECO:0000259" key="17">
    <source>
        <dbReference type="PROSITE" id="PS51192"/>
    </source>
</evidence>
<protein>
    <recommendedName>
        <fullName evidence="22">Dicer-like protein 2</fullName>
    </recommendedName>
</protein>
<dbReference type="PROSITE" id="PS51194">
    <property type="entry name" value="HELICASE_CTER"/>
    <property type="match status" value="1"/>
</dbReference>
<dbReference type="PROSITE" id="PS50142">
    <property type="entry name" value="RNASE_3_2"/>
    <property type="match status" value="2"/>
</dbReference>
<comment type="caution">
    <text evidence="20">The sequence shown here is derived from an EMBL/GenBank/DDBJ whole genome shotgun (WGS) entry which is preliminary data.</text>
</comment>
<dbReference type="GO" id="GO:0050688">
    <property type="term" value="P:regulation of defense response to virus"/>
    <property type="evidence" value="ECO:0007669"/>
    <property type="project" value="UniProtKB-KW"/>
</dbReference>
<evidence type="ECO:0000259" key="19">
    <source>
        <dbReference type="PROSITE" id="PS51327"/>
    </source>
</evidence>
<keyword evidence="7" id="KW-0378">Hydrolase</keyword>
<dbReference type="InterPro" id="IPR036389">
    <property type="entry name" value="RNase_III_sf"/>
</dbReference>
<dbReference type="GO" id="GO:0051607">
    <property type="term" value="P:defense response to virus"/>
    <property type="evidence" value="ECO:0007669"/>
    <property type="project" value="UniProtKB-KW"/>
</dbReference>
<name>A0A9W9HLE0_9EURO</name>
<dbReference type="GO" id="GO:0004386">
    <property type="term" value="F:helicase activity"/>
    <property type="evidence" value="ECO:0007669"/>
    <property type="project" value="UniProtKB-KW"/>
</dbReference>
<keyword evidence="13" id="KW-0464">Manganese</keyword>
<dbReference type="CDD" id="cd18034">
    <property type="entry name" value="DEXHc_dicer"/>
    <property type="match status" value="1"/>
</dbReference>
<keyword evidence="12" id="KW-0051">Antiviral defense</keyword>
<evidence type="ECO:0000256" key="10">
    <source>
        <dbReference type="ARBA" id="ARBA00022842"/>
    </source>
</evidence>
<keyword evidence="4" id="KW-0479">Metal-binding</keyword>
<evidence type="ECO:0000256" key="11">
    <source>
        <dbReference type="ARBA" id="ARBA00022884"/>
    </source>
</evidence>
<gene>
    <name evidence="20" type="ORF">N7492_009887</name>
</gene>
<feature type="domain" description="Helicase C-terminal" evidence="18">
    <location>
        <begin position="371"/>
        <end position="550"/>
    </location>
</feature>
<evidence type="ECO:0000256" key="7">
    <source>
        <dbReference type="ARBA" id="ARBA00022801"/>
    </source>
</evidence>
<evidence type="ECO:0000256" key="6">
    <source>
        <dbReference type="ARBA" id="ARBA00022741"/>
    </source>
</evidence>
<feature type="domain" description="RNase III" evidence="16">
    <location>
        <begin position="929"/>
        <end position="1059"/>
    </location>
</feature>
<dbReference type="InterPro" id="IPR011545">
    <property type="entry name" value="DEAD/DEAH_box_helicase_dom"/>
</dbReference>
<evidence type="ECO:0000313" key="20">
    <source>
        <dbReference type="EMBL" id="KAJ5151592.1"/>
    </source>
</evidence>
<comment type="function">
    <text evidence="14">Dicer-like endonuclease involved in cleaving double-stranded RNA in the RNA interference (RNAi) pathway. Produces 21 to 25 bp dsRNAs (siRNAs) which target the selective destruction of homologous RNAs leading to sequence-specific suppression of gene expression, called post-transcriptional gene silencing (PTGS). Part of a broad host defense response against viral infection and transposons.</text>
</comment>
<keyword evidence="11 15" id="KW-0694">RNA-binding</keyword>
<accession>A0A9W9HLE0</accession>
<dbReference type="OrthoDB" id="416741at2759"/>
<evidence type="ECO:0000256" key="15">
    <source>
        <dbReference type="PROSITE-ProRule" id="PRU00657"/>
    </source>
</evidence>
<dbReference type="Pfam" id="PF03368">
    <property type="entry name" value="Dicer_dimer"/>
    <property type="match status" value="1"/>
</dbReference>
<dbReference type="InterPro" id="IPR000999">
    <property type="entry name" value="RNase_III_dom"/>
</dbReference>
<dbReference type="SMART" id="SM00490">
    <property type="entry name" value="HELICc"/>
    <property type="match status" value="1"/>
</dbReference>
<keyword evidence="21" id="KW-1185">Reference proteome</keyword>
<evidence type="ECO:0000256" key="14">
    <source>
        <dbReference type="ARBA" id="ARBA00025403"/>
    </source>
</evidence>
<evidence type="ECO:0000313" key="21">
    <source>
        <dbReference type="Proteomes" id="UP001146351"/>
    </source>
</evidence>
<dbReference type="GO" id="GO:0005634">
    <property type="term" value="C:nucleus"/>
    <property type="evidence" value="ECO:0007669"/>
    <property type="project" value="TreeGrafter"/>
</dbReference>
<reference evidence="20" key="2">
    <citation type="journal article" date="2023" name="IMA Fungus">
        <title>Comparative genomic study of the Penicillium genus elucidates a diverse pangenome and 15 lateral gene transfer events.</title>
        <authorList>
            <person name="Petersen C."/>
            <person name="Sorensen T."/>
            <person name="Nielsen M.R."/>
            <person name="Sondergaard T.E."/>
            <person name="Sorensen J.L."/>
            <person name="Fitzpatrick D.A."/>
            <person name="Frisvad J.C."/>
            <person name="Nielsen K.L."/>
        </authorList>
    </citation>
    <scope>NUCLEOTIDE SEQUENCE</scope>
    <source>
        <strain evidence="20">IBT 21917</strain>
    </source>
</reference>
<keyword evidence="3" id="KW-0930">Antiviral protein</keyword>
<keyword evidence="9" id="KW-0067">ATP-binding</keyword>
<dbReference type="Pfam" id="PF00636">
    <property type="entry name" value="Ribonuclease_3"/>
    <property type="match status" value="2"/>
</dbReference>
<dbReference type="InterPro" id="IPR014001">
    <property type="entry name" value="Helicase_ATP-bd"/>
</dbReference>
<dbReference type="SUPFAM" id="SSF52540">
    <property type="entry name" value="P-loop containing nucleoside triphosphate hydrolases"/>
    <property type="match status" value="1"/>
</dbReference>
<dbReference type="Pfam" id="PF00271">
    <property type="entry name" value="Helicase_C"/>
    <property type="match status" value="1"/>
</dbReference>
<keyword evidence="8" id="KW-0347">Helicase</keyword>
<dbReference type="Proteomes" id="UP001146351">
    <property type="component" value="Unassembled WGS sequence"/>
</dbReference>
<evidence type="ECO:0000259" key="16">
    <source>
        <dbReference type="PROSITE" id="PS50142"/>
    </source>
</evidence>
<dbReference type="GO" id="GO:0005524">
    <property type="term" value="F:ATP binding"/>
    <property type="evidence" value="ECO:0007669"/>
    <property type="project" value="UniProtKB-KW"/>
</dbReference>
<evidence type="ECO:0000256" key="5">
    <source>
        <dbReference type="ARBA" id="ARBA00022737"/>
    </source>
</evidence>
<dbReference type="GO" id="GO:0004525">
    <property type="term" value="F:ribonuclease III activity"/>
    <property type="evidence" value="ECO:0007669"/>
    <property type="project" value="InterPro"/>
</dbReference>
<dbReference type="InterPro" id="IPR027417">
    <property type="entry name" value="P-loop_NTPase"/>
</dbReference>